<proteinExistence type="predicted"/>
<protein>
    <submittedName>
        <fullName evidence="1">Uncharacterized protein</fullName>
    </submittedName>
</protein>
<evidence type="ECO:0000313" key="1">
    <source>
        <dbReference type="EMBL" id="NYJ10372.1"/>
    </source>
</evidence>
<dbReference type="EMBL" id="JACBZV010000002">
    <property type="protein sequence ID" value="NYJ10372.1"/>
    <property type="molecule type" value="Genomic_DNA"/>
</dbReference>
<evidence type="ECO:0000313" key="2">
    <source>
        <dbReference type="Proteomes" id="UP000535276"/>
    </source>
</evidence>
<name>A0A7Z0IX25_RHILE</name>
<organism evidence="1 2">
    <name type="scientific">Rhizobium leguminosarum</name>
    <dbReference type="NCBI Taxonomy" id="384"/>
    <lineage>
        <taxon>Bacteria</taxon>
        <taxon>Pseudomonadati</taxon>
        <taxon>Pseudomonadota</taxon>
        <taxon>Alphaproteobacteria</taxon>
        <taxon>Hyphomicrobiales</taxon>
        <taxon>Rhizobiaceae</taxon>
        <taxon>Rhizobium/Agrobacterium group</taxon>
        <taxon>Rhizobium</taxon>
    </lineage>
</organism>
<dbReference type="AlphaFoldDB" id="A0A7Z0IX25"/>
<gene>
    <name evidence="1" type="ORF">GGI64_001419</name>
</gene>
<reference evidence="1 2" key="1">
    <citation type="submission" date="2020-07" db="EMBL/GenBank/DDBJ databases">
        <title>Genomic Encyclopedia of Type Strains, Phase IV (KMG-V): Genome sequencing to study the core and pangenomes of soil and plant-associated prokaryotes.</title>
        <authorList>
            <person name="Whitman W."/>
        </authorList>
    </citation>
    <scope>NUCLEOTIDE SEQUENCE [LARGE SCALE GENOMIC DNA]</scope>
    <source>
        <strain evidence="1 2">SEMIA 4052</strain>
    </source>
</reference>
<comment type="caution">
    <text evidence="1">The sequence shown here is derived from an EMBL/GenBank/DDBJ whole genome shotgun (WGS) entry which is preliminary data.</text>
</comment>
<sequence length="49" mass="4991">MIPLPAFDSASLHGSDATVAASAYAAQTFAVSSFRVPSAPIAMPARRPS</sequence>
<accession>A0A7Z0IX25</accession>
<dbReference type="Proteomes" id="UP000535276">
    <property type="component" value="Unassembled WGS sequence"/>
</dbReference>